<feature type="region of interest" description="Disordered" evidence="1">
    <location>
        <begin position="94"/>
        <end position="115"/>
    </location>
</feature>
<name>A0A0C9W0J3_SPHS4</name>
<sequence>MGRDYFEGKALTWLWARFDDYSNVATGGRAAWAKEVAKKFLEHEDFKHYPIKAANGVVPTIGDLQDSIIPRWFSNKLRDRTLAQNRAQVRIGPSASGIADPLSSTQQQTDTKRGPRHFGIAALGYREDPPTARRLFGDDRKLAINKIANSHREALGL</sequence>
<proteinExistence type="predicted"/>
<keyword evidence="3" id="KW-1185">Reference proteome</keyword>
<dbReference type="HOGENOM" id="CLU_1682187_0_0_1"/>
<feature type="non-terminal residue" evidence="2">
    <location>
        <position position="157"/>
    </location>
</feature>
<dbReference type="AlphaFoldDB" id="A0A0C9W0J3"/>
<accession>A0A0C9W0J3</accession>
<evidence type="ECO:0000256" key="1">
    <source>
        <dbReference type="SAM" id="MobiDB-lite"/>
    </source>
</evidence>
<reference evidence="2 3" key="1">
    <citation type="submission" date="2014-06" db="EMBL/GenBank/DDBJ databases">
        <title>Evolutionary Origins and Diversification of the Mycorrhizal Mutualists.</title>
        <authorList>
            <consortium name="DOE Joint Genome Institute"/>
            <consortium name="Mycorrhizal Genomics Consortium"/>
            <person name="Kohler A."/>
            <person name="Kuo A."/>
            <person name="Nagy L.G."/>
            <person name="Floudas D."/>
            <person name="Copeland A."/>
            <person name="Barry K.W."/>
            <person name="Cichocki N."/>
            <person name="Veneault-Fourrey C."/>
            <person name="LaButti K."/>
            <person name="Lindquist E.A."/>
            <person name="Lipzen A."/>
            <person name="Lundell T."/>
            <person name="Morin E."/>
            <person name="Murat C."/>
            <person name="Riley R."/>
            <person name="Ohm R."/>
            <person name="Sun H."/>
            <person name="Tunlid A."/>
            <person name="Henrissat B."/>
            <person name="Grigoriev I.V."/>
            <person name="Hibbett D.S."/>
            <person name="Martin F."/>
        </authorList>
    </citation>
    <scope>NUCLEOTIDE SEQUENCE [LARGE SCALE GENOMIC DNA]</scope>
    <source>
        <strain evidence="2 3">SS14</strain>
    </source>
</reference>
<dbReference type="Proteomes" id="UP000054279">
    <property type="component" value="Unassembled WGS sequence"/>
</dbReference>
<dbReference type="EMBL" id="KN837114">
    <property type="protein sequence ID" value="KIJ44920.1"/>
    <property type="molecule type" value="Genomic_DNA"/>
</dbReference>
<protein>
    <submittedName>
        <fullName evidence="2">Unplaced genomic scaffold SPHSTscaffold_39, whole genome shotgun sequence</fullName>
    </submittedName>
</protein>
<organism evidence="2 3">
    <name type="scientific">Sphaerobolus stellatus (strain SS14)</name>
    <dbReference type="NCBI Taxonomy" id="990650"/>
    <lineage>
        <taxon>Eukaryota</taxon>
        <taxon>Fungi</taxon>
        <taxon>Dikarya</taxon>
        <taxon>Basidiomycota</taxon>
        <taxon>Agaricomycotina</taxon>
        <taxon>Agaricomycetes</taxon>
        <taxon>Phallomycetidae</taxon>
        <taxon>Geastrales</taxon>
        <taxon>Sphaerobolaceae</taxon>
        <taxon>Sphaerobolus</taxon>
    </lineage>
</organism>
<evidence type="ECO:0000313" key="3">
    <source>
        <dbReference type="Proteomes" id="UP000054279"/>
    </source>
</evidence>
<gene>
    <name evidence="2" type="ORF">M422DRAFT_30158</name>
</gene>
<evidence type="ECO:0000313" key="2">
    <source>
        <dbReference type="EMBL" id="KIJ44920.1"/>
    </source>
</evidence>